<feature type="binding site" evidence="13">
    <location>
        <position position="166"/>
    </location>
    <ligand>
        <name>ATP</name>
        <dbReference type="ChEBI" id="CHEBI:30616"/>
    </ligand>
</feature>
<proteinExistence type="predicted"/>
<reference evidence="16 17" key="1">
    <citation type="submission" date="2015-09" db="EMBL/GenBank/DDBJ databases">
        <title>A metagenomics-based metabolic model of nitrate-dependent anaerobic oxidation of methane by Methanoperedens-like archaea.</title>
        <authorList>
            <person name="Arshad A."/>
            <person name="Speth D.R."/>
            <person name="De Graaf R.M."/>
            <person name="Op Den Camp H.J."/>
            <person name="Jetten M.S."/>
            <person name="Welte C.U."/>
        </authorList>
    </citation>
    <scope>NUCLEOTIDE SEQUENCE [LARGE SCALE GENOMIC DNA]</scope>
</reference>
<dbReference type="Proteomes" id="UP000050360">
    <property type="component" value="Unassembled WGS sequence"/>
</dbReference>
<evidence type="ECO:0000256" key="1">
    <source>
        <dbReference type="ARBA" id="ARBA00001946"/>
    </source>
</evidence>
<evidence type="ECO:0000256" key="6">
    <source>
        <dbReference type="ARBA" id="ARBA00022741"/>
    </source>
</evidence>
<evidence type="ECO:0000256" key="8">
    <source>
        <dbReference type="ARBA" id="ARBA00022840"/>
    </source>
</evidence>
<dbReference type="GO" id="GO:0046872">
    <property type="term" value="F:metal ion binding"/>
    <property type="evidence" value="ECO:0007669"/>
    <property type="project" value="UniProtKB-KW"/>
</dbReference>
<dbReference type="PIRSF" id="PIRSF004976">
    <property type="entry name" value="ATPase_YdaO"/>
    <property type="match status" value="1"/>
</dbReference>
<feature type="binding site" evidence="12">
    <location>
        <position position="279"/>
    </location>
    <ligand>
        <name>Zn(2+)</name>
        <dbReference type="ChEBI" id="CHEBI:29105"/>
        <label>2</label>
    </ligand>
</feature>
<dbReference type="Pfam" id="PF22082">
    <property type="entry name" value="TtuA_LIM_N"/>
    <property type="match status" value="1"/>
</dbReference>
<feature type="binding site" evidence="12">
    <location>
        <position position="22"/>
    </location>
    <ligand>
        <name>Zn(2+)</name>
        <dbReference type="ChEBI" id="CHEBI:29105"/>
        <label>1</label>
    </ligand>
</feature>
<feature type="binding site" evidence="12">
    <location>
        <position position="291"/>
    </location>
    <ligand>
        <name>Zn(2+)</name>
        <dbReference type="ChEBI" id="CHEBI:29105"/>
        <label>2</label>
    </ligand>
</feature>
<feature type="binding site" evidence="13">
    <location>
        <position position="59"/>
    </location>
    <ligand>
        <name>ATP</name>
        <dbReference type="ChEBI" id="CHEBI:30616"/>
    </ligand>
</feature>
<dbReference type="NCBIfam" id="TIGR00269">
    <property type="entry name" value="TIGR00269 family protein"/>
    <property type="match status" value="1"/>
</dbReference>
<dbReference type="PATRIC" id="fig|1719120.3.peg.840"/>
<feature type="domain" description="2-thiouridine synthetase TtuA-like N-terminal LIM" evidence="15">
    <location>
        <begin position="2"/>
        <end position="27"/>
    </location>
</feature>
<dbReference type="InterPro" id="IPR014729">
    <property type="entry name" value="Rossmann-like_a/b/a_fold"/>
</dbReference>
<evidence type="ECO:0000256" key="5">
    <source>
        <dbReference type="ARBA" id="ARBA00022723"/>
    </source>
</evidence>
<evidence type="ECO:0000256" key="4">
    <source>
        <dbReference type="ARBA" id="ARBA00022679"/>
    </source>
</evidence>
<keyword evidence="6 13" id="KW-0547">Nucleotide-binding</keyword>
<keyword evidence="5 12" id="KW-0479">Metal-binding</keyword>
<dbReference type="FunFam" id="3.40.50.620:FF:000174">
    <property type="entry name" value="ATPase, PP-loop superfamily"/>
    <property type="match status" value="1"/>
</dbReference>
<dbReference type="Gene3D" id="3.40.50.620">
    <property type="entry name" value="HUPs"/>
    <property type="match status" value="1"/>
</dbReference>
<evidence type="ECO:0000259" key="15">
    <source>
        <dbReference type="Pfam" id="PF22082"/>
    </source>
</evidence>
<accession>A0A0P7ZI09</accession>
<dbReference type="EMBL" id="LKCM01000065">
    <property type="protein sequence ID" value="KPQ44647.1"/>
    <property type="molecule type" value="Genomic_DNA"/>
</dbReference>
<evidence type="ECO:0000313" key="17">
    <source>
        <dbReference type="Proteomes" id="UP000050360"/>
    </source>
</evidence>
<dbReference type="PANTHER" id="PTHR11807">
    <property type="entry name" value="ATPASES OF THE PP SUPERFAMILY-RELATED"/>
    <property type="match status" value="1"/>
</dbReference>
<evidence type="ECO:0000256" key="13">
    <source>
        <dbReference type="PIRSR" id="PIRSR004976-51"/>
    </source>
</evidence>
<evidence type="ECO:0000256" key="9">
    <source>
        <dbReference type="ARBA" id="ARBA00022842"/>
    </source>
</evidence>
<dbReference type="GO" id="GO:0000049">
    <property type="term" value="F:tRNA binding"/>
    <property type="evidence" value="ECO:0007669"/>
    <property type="project" value="InterPro"/>
</dbReference>
<evidence type="ECO:0000256" key="12">
    <source>
        <dbReference type="PIRSR" id="PIRSR004976-50"/>
    </source>
</evidence>
<feature type="domain" description="tRNA(Ile)-lysidine/2-thiocytidine synthase N-terminal" evidence="14">
    <location>
        <begin position="49"/>
        <end position="239"/>
    </location>
</feature>
<feature type="binding site" evidence="12">
    <location>
        <position position="25"/>
    </location>
    <ligand>
        <name>Zn(2+)</name>
        <dbReference type="ChEBI" id="CHEBI:29105"/>
        <label>1</label>
    </ligand>
</feature>
<evidence type="ECO:0000256" key="10">
    <source>
        <dbReference type="ARBA" id="ARBA00023004"/>
    </source>
</evidence>
<dbReference type="InterPro" id="IPR056369">
    <property type="entry name" value="CTU1-like_ATP-bd"/>
</dbReference>
<dbReference type="CDD" id="cd01713">
    <property type="entry name" value="CTU1-like"/>
    <property type="match status" value="1"/>
</dbReference>
<dbReference type="Pfam" id="PF01171">
    <property type="entry name" value="ATP_bind_3"/>
    <property type="match status" value="1"/>
</dbReference>
<dbReference type="GO" id="GO:0002143">
    <property type="term" value="P:tRNA wobble position uridine thiolation"/>
    <property type="evidence" value="ECO:0007669"/>
    <property type="project" value="TreeGrafter"/>
</dbReference>
<evidence type="ECO:0000256" key="2">
    <source>
        <dbReference type="ARBA" id="ARBA00001966"/>
    </source>
</evidence>
<sequence>MKCQRCSKSAVIYQKYSNAHLCKNHFIEDVERKIKRDIRKFKMIGKGEKIAVALSGGKDSIALLYVLHKIFKNRPDLEFMAITIDEGIKGYREHTLSHAIKLTGELGIRHIIRSFEEEFKTSLDALTREKENAACTLCGVLRKNILNKAARELGADKIAIGHNLDDESQTILMNYLRGDVDRLKRMLPGTIQKGMVPRIKPLRSIPEKEVALYGFMNNLPVSMDECPYAGSALRNEIRDMLNNYEVKHPGTKYSLLGGYESISGFLRPADTQIVFCEKCNEPGSERICKTCRLLGRK</sequence>
<evidence type="ECO:0000256" key="11">
    <source>
        <dbReference type="ARBA" id="ARBA00023014"/>
    </source>
</evidence>
<gene>
    <name evidence="16" type="primary">ttcA</name>
    <name evidence="16" type="ORF">MPEBLZ_00777</name>
</gene>
<evidence type="ECO:0000259" key="14">
    <source>
        <dbReference type="Pfam" id="PF01171"/>
    </source>
</evidence>
<keyword evidence="8 13" id="KW-0067">ATP-binding</keyword>
<feature type="binding site" evidence="12">
    <location>
        <position position="6"/>
    </location>
    <ligand>
        <name>Zn(2+)</name>
        <dbReference type="ChEBI" id="CHEBI:29105"/>
        <label>1</label>
    </ligand>
</feature>
<evidence type="ECO:0000313" key="16">
    <source>
        <dbReference type="EMBL" id="KPQ44647.1"/>
    </source>
</evidence>
<feature type="binding site" evidence="12">
    <location>
        <position position="276"/>
    </location>
    <ligand>
        <name>Zn(2+)</name>
        <dbReference type="ChEBI" id="CHEBI:29105"/>
        <label>2</label>
    </ligand>
</feature>
<keyword evidence="9" id="KW-0460">Magnesium</keyword>
<dbReference type="GO" id="GO:0051539">
    <property type="term" value="F:4 iron, 4 sulfur cluster binding"/>
    <property type="evidence" value="ECO:0007669"/>
    <property type="project" value="UniProtKB-KW"/>
</dbReference>
<feature type="binding site" evidence="13">
    <location>
        <position position="84"/>
    </location>
    <ligand>
        <name>ATP</name>
        <dbReference type="ChEBI" id="CHEBI:30616"/>
    </ligand>
</feature>
<keyword evidence="7 12" id="KW-0862">Zinc</keyword>
<dbReference type="AlphaFoldDB" id="A0A0P7ZI09"/>
<keyword evidence="11" id="KW-0411">Iron-sulfur</keyword>
<dbReference type="SUPFAM" id="SSF52402">
    <property type="entry name" value="Adenine nucleotide alpha hydrolases-like"/>
    <property type="match status" value="1"/>
</dbReference>
<keyword evidence="10" id="KW-0408">Iron</keyword>
<dbReference type="InterPro" id="IPR000541">
    <property type="entry name" value="Ncs6/Tuc1/Ctu1"/>
</dbReference>
<dbReference type="InterPro" id="IPR020554">
    <property type="entry name" value="UPF0021_CS"/>
</dbReference>
<comment type="caution">
    <text evidence="16">The sequence shown here is derived from an EMBL/GenBank/DDBJ whole genome shotgun (WGS) entry which is preliminary data.</text>
</comment>
<name>A0A0P7ZI09_9EURY</name>
<dbReference type="GO" id="GO:0002144">
    <property type="term" value="C:cytosolic tRNA wobble base thiouridylase complex"/>
    <property type="evidence" value="ECO:0007669"/>
    <property type="project" value="TreeGrafter"/>
</dbReference>
<evidence type="ECO:0000256" key="3">
    <source>
        <dbReference type="ARBA" id="ARBA00022485"/>
    </source>
</evidence>
<evidence type="ECO:0000256" key="7">
    <source>
        <dbReference type="ARBA" id="ARBA00022833"/>
    </source>
</evidence>
<feature type="binding site" evidence="13">
    <location>
        <position position="161"/>
    </location>
    <ligand>
        <name>ATP</name>
        <dbReference type="ChEBI" id="CHEBI:30616"/>
    </ligand>
</feature>
<dbReference type="PANTHER" id="PTHR11807:SF12">
    <property type="entry name" value="CYTOPLASMIC TRNA 2-THIOLATION PROTEIN 1"/>
    <property type="match status" value="1"/>
</dbReference>
<dbReference type="GO" id="GO:0016740">
    <property type="term" value="F:transferase activity"/>
    <property type="evidence" value="ECO:0007669"/>
    <property type="project" value="UniProtKB-KW"/>
</dbReference>
<dbReference type="PROSITE" id="PS01263">
    <property type="entry name" value="UPF0021"/>
    <property type="match status" value="1"/>
</dbReference>
<feature type="binding site" evidence="13">
    <location>
        <begin position="53"/>
        <end position="55"/>
    </location>
    <ligand>
        <name>ATP</name>
        <dbReference type="ChEBI" id="CHEBI:30616"/>
    </ligand>
</feature>
<feature type="binding site" evidence="12">
    <location>
        <position position="3"/>
    </location>
    <ligand>
        <name>Zn(2+)</name>
        <dbReference type="ChEBI" id="CHEBI:29105"/>
        <label>1</label>
    </ligand>
</feature>
<dbReference type="InterPro" id="IPR011063">
    <property type="entry name" value="TilS/TtcA_N"/>
</dbReference>
<keyword evidence="4" id="KW-0808">Transferase</keyword>
<comment type="cofactor">
    <cofactor evidence="2">
        <name>[4Fe-4S] cluster</name>
        <dbReference type="ChEBI" id="CHEBI:49883"/>
    </cofactor>
</comment>
<dbReference type="InterPro" id="IPR054306">
    <property type="entry name" value="TtuA-like_LIM_N"/>
</dbReference>
<organism evidence="16 17">
    <name type="scientific">Candidatus Methanoperedens nitratireducens</name>
    <dbReference type="NCBI Taxonomy" id="1392998"/>
    <lineage>
        <taxon>Archaea</taxon>
        <taxon>Methanobacteriati</taxon>
        <taxon>Methanobacteriota</taxon>
        <taxon>Stenosarchaea group</taxon>
        <taxon>Methanomicrobia</taxon>
        <taxon>Methanosarcinales</taxon>
        <taxon>ANME-2 cluster</taxon>
        <taxon>Candidatus Methanoperedentaceae</taxon>
        <taxon>Candidatus Methanoperedens</taxon>
    </lineage>
</organism>
<dbReference type="InterPro" id="IPR035107">
    <property type="entry name" value="tRNA_thiolation_TtcA_Ctu1"/>
</dbReference>
<keyword evidence="3" id="KW-0004">4Fe-4S</keyword>
<dbReference type="GO" id="GO:0005524">
    <property type="term" value="F:ATP binding"/>
    <property type="evidence" value="ECO:0007669"/>
    <property type="project" value="UniProtKB-KW"/>
</dbReference>
<feature type="binding site" evidence="12">
    <location>
        <position position="288"/>
    </location>
    <ligand>
        <name>Zn(2+)</name>
        <dbReference type="ChEBI" id="CHEBI:29105"/>
        <label>2</label>
    </ligand>
</feature>
<comment type="cofactor">
    <cofactor evidence="1">
        <name>Mg(2+)</name>
        <dbReference type="ChEBI" id="CHEBI:18420"/>
    </cofactor>
</comment>
<protein>
    <submittedName>
        <fullName evidence="16">tRNA 2-thiocytidine biosynthesis protein TtcA</fullName>
    </submittedName>
</protein>